<proteinExistence type="predicted"/>
<reference evidence="2 3" key="1">
    <citation type="journal article" date="2019" name="Sci. Rep.">
        <title>Orb-weaving spider Araneus ventricosus genome elucidates the spidroin gene catalogue.</title>
        <authorList>
            <person name="Kono N."/>
            <person name="Nakamura H."/>
            <person name="Ohtoshi R."/>
            <person name="Moran D.A.P."/>
            <person name="Shinohara A."/>
            <person name="Yoshida Y."/>
            <person name="Fujiwara M."/>
            <person name="Mori M."/>
            <person name="Tomita M."/>
            <person name="Arakawa K."/>
        </authorList>
    </citation>
    <scope>NUCLEOTIDE SEQUENCE [LARGE SCALE GENOMIC DNA]</scope>
</reference>
<comment type="caution">
    <text evidence="2">The sequence shown here is derived from an EMBL/GenBank/DDBJ whole genome shotgun (WGS) entry which is preliminary data.</text>
</comment>
<feature type="compositionally biased region" description="Low complexity" evidence="1">
    <location>
        <begin position="14"/>
        <end position="28"/>
    </location>
</feature>
<gene>
    <name evidence="2" type="ORF">AVEN_138491_1</name>
</gene>
<evidence type="ECO:0000313" key="2">
    <source>
        <dbReference type="EMBL" id="GBM02392.1"/>
    </source>
</evidence>
<organism evidence="2 3">
    <name type="scientific">Araneus ventricosus</name>
    <name type="common">Orbweaver spider</name>
    <name type="synonym">Epeira ventricosa</name>
    <dbReference type="NCBI Taxonomy" id="182803"/>
    <lineage>
        <taxon>Eukaryota</taxon>
        <taxon>Metazoa</taxon>
        <taxon>Ecdysozoa</taxon>
        <taxon>Arthropoda</taxon>
        <taxon>Chelicerata</taxon>
        <taxon>Arachnida</taxon>
        <taxon>Araneae</taxon>
        <taxon>Araneomorphae</taxon>
        <taxon>Entelegynae</taxon>
        <taxon>Araneoidea</taxon>
        <taxon>Araneidae</taxon>
        <taxon>Araneus</taxon>
    </lineage>
</organism>
<name>A0A4Y2CD95_ARAVE</name>
<keyword evidence="3" id="KW-1185">Reference proteome</keyword>
<accession>A0A4Y2CD95</accession>
<evidence type="ECO:0000313" key="3">
    <source>
        <dbReference type="Proteomes" id="UP000499080"/>
    </source>
</evidence>
<feature type="region of interest" description="Disordered" evidence="1">
    <location>
        <begin position="1"/>
        <end position="37"/>
    </location>
</feature>
<sequence length="125" mass="13802">MVRNFGEVVPTQISSSSSDRSSELRGSSQNSPRVASKRNINITKQLRISDSWCSDNETKILSPFIAVPVHGIASSLNSCTSDVLVTRFCIQRVGYEVVEHGLTVWSEKHESRKFATPVCGKVAYL</sequence>
<dbReference type="Proteomes" id="UP000499080">
    <property type="component" value="Unassembled WGS sequence"/>
</dbReference>
<dbReference type="AlphaFoldDB" id="A0A4Y2CD95"/>
<dbReference type="EMBL" id="BGPR01000179">
    <property type="protein sequence ID" value="GBM02392.1"/>
    <property type="molecule type" value="Genomic_DNA"/>
</dbReference>
<evidence type="ECO:0000256" key="1">
    <source>
        <dbReference type="SAM" id="MobiDB-lite"/>
    </source>
</evidence>
<protein>
    <submittedName>
        <fullName evidence="2">Uncharacterized protein</fullName>
    </submittedName>
</protein>